<reference evidence="2 3" key="1">
    <citation type="submission" date="2016-11" db="EMBL/GenBank/DDBJ databases">
        <authorList>
            <person name="Jaros S."/>
            <person name="Januszkiewicz K."/>
            <person name="Wedrychowicz H."/>
        </authorList>
    </citation>
    <scope>NUCLEOTIDE SEQUENCE [LARGE SCALE GENOMIC DNA]</scope>
    <source>
        <strain evidence="2 3">GAS242</strain>
    </source>
</reference>
<protein>
    <submittedName>
        <fullName evidence="2">Uncharacterized protein</fullName>
    </submittedName>
</protein>
<dbReference type="Proteomes" id="UP000190675">
    <property type="component" value="Chromosome I"/>
</dbReference>
<evidence type="ECO:0000313" key="2">
    <source>
        <dbReference type="EMBL" id="SHH00365.1"/>
    </source>
</evidence>
<proteinExistence type="predicted"/>
<keyword evidence="1" id="KW-0732">Signal</keyword>
<accession>A0A1M5PF38</accession>
<evidence type="ECO:0000313" key="3">
    <source>
        <dbReference type="Proteomes" id="UP000190675"/>
    </source>
</evidence>
<dbReference type="PROSITE" id="PS51257">
    <property type="entry name" value="PROKAR_LIPOPROTEIN"/>
    <property type="match status" value="1"/>
</dbReference>
<feature type="signal peptide" evidence="1">
    <location>
        <begin position="1"/>
        <end position="31"/>
    </location>
</feature>
<organism evidence="2 3">
    <name type="scientific">Bradyrhizobium erythrophlei</name>
    <dbReference type="NCBI Taxonomy" id="1437360"/>
    <lineage>
        <taxon>Bacteria</taxon>
        <taxon>Pseudomonadati</taxon>
        <taxon>Pseudomonadota</taxon>
        <taxon>Alphaproteobacteria</taxon>
        <taxon>Hyphomicrobiales</taxon>
        <taxon>Nitrobacteraceae</taxon>
        <taxon>Bradyrhizobium</taxon>
    </lineage>
</organism>
<evidence type="ECO:0000256" key="1">
    <source>
        <dbReference type="SAM" id="SignalP"/>
    </source>
</evidence>
<sequence>MIKSQRTFLAAILMVGVPIATSLALSSPAFSASCAAMTSNCVKNNTAPDKVAKCTAAGDSCSKSNVFVGPYNGKSFPVTGNSGGCGTYARNKACY</sequence>
<gene>
    <name evidence="2" type="ORF">SAMN05444169_5208</name>
</gene>
<dbReference type="AlphaFoldDB" id="A0A1M5PF38"/>
<name>A0A1M5PF38_9BRAD</name>
<dbReference type="EMBL" id="LT670818">
    <property type="protein sequence ID" value="SHH00365.1"/>
    <property type="molecule type" value="Genomic_DNA"/>
</dbReference>
<feature type="chain" id="PRO_5013133048" evidence="1">
    <location>
        <begin position="32"/>
        <end position="95"/>
    </location>
</feature>